<keyword evidence="3" id="KW-1185">Reference proteome</keyword>
<name>A0ABR3GT83_9PEZI</name>
<evidence type="ECO:0000313" key="2">
    <source>
        <dbReference type="EMBL" id="KAL0639154.1"/>
    </source>
</evidence>
<feature type="compositionally biased region" description="Acidic residues" evidence="1">
    <location>
        <begin position="149"/>
        <end position="166"/>
    </location>
</feature>
<organism evidence="2 3">
    <name type="scientific">Discina gigas</name>
    <dbReference type="NCBI Taxonomy" id="1032678"/>
    <lineage>
        <taxon>Eukaryota</taxon>
        <taxon>Fungi</taxon>
        <taxon>Dikarya</taxon>
        <taxon>Ascomycota</taxon>
        <taxon>Pezizomycotina</taxon>
        <taxon>Pezizomycetes</taxon>
        <taxon>Pezizales</taxon>
        <taxon>Discinaceae</taxon>
        <taxon>Discina</taxon>
    </lineage>
</organism>
<feature type="region of interest" description="Disordered" evidence="1">
    <location>
        <begin position="1"/>
        <end position="23"/>
    </location>
</feature>
<accession>A0ABR3GT83</accession>
<protein>
    <recommendedName>
        <fullName evidence="4">Geminin</fullName>
    </recommendedName>
</protein>
<gene>
    <name evidence="2" type="ORF">Q9L58_001840</name>
</gene>
<sequence>MAFFRKFSKKGQIDKTDTPAEEMRSHFHISQLEVPPKAYTYGEGWSAPRNSIGKSLLQTVDNLSANKPASPNEPPSHQERRYREKIADLVEENDRLRVENTELKASLEKESDKHMTTLEYWVKAERQLGELLRACQTRHDGRWGHSNYYEEDNDIGDIEGESESTDEGYFNSVSKP</sequence>
<evidence type="ECO:0008006" key="4">
    <source>
        <dbReference type="Google" id="ProtNLM"/>
    </source>
</evidence>
<feature type="compositionally biased region" description="Polar residues" evidence="1">
    <location>
        <begin position="60"/>
        <end position="69"/>
    </location>
</feature>
<reference evidence="2 3" key="1">
    <citation type="submission" date="2024-02" db="EMBL/GenBank/DDBJ databases">
        <title>Discinaceae phylogenomics.</title>
        <authorList>
            <person name="Dirks A.C."/>
            <person name="James T.Y."/>
        </authorList>
    </citation>
    <scope>NUCLEOTIDE SEQUENCE [LARGE SCALE GENOMIC DNA]</scope>
    <source>
        <strain evidence="2 3">ACD0624</strain>
    </source>
</reference>
<dbReference type="Proteomes" id="UP001447188">
    <property type="component" value="Unassembled WGS sequence"/>
</dbReference>
<feature type="region of interest" description="Disordered" evidence="1">
    <location>
        <begin position="142"/>
        <end position="176"/>
    </location>
</feature>
<dbReference type="EMBL" id="JBBBZM010000014">
    <property type="protein sequence ID" value="KAL0639154.1"/>
    <property type="molecule type" value="Genomic_DNA"/>
</dbReference>
<evidence type="ECO:0000256" key="1">
    <source>
        <dbReference type="SAM" id="MobiDB-lite"/>
    </source>
</evidence>
<feature type="region of interest" description="Disordered" evidence="1">
    <location>
        <begin position="60"/>
        <end position="81"/>
    </location>
</feature>
<feature type="compositionally biased region" description="Basic and acidic residues" evidence="1">
    <location>
        <begin position="11"/>
        <end position="23"/>
    </location>
</feature>
<comment type="caution">
    <text evidence="2">The sequence shown here is derived from an EMBL/GenBank/DDBJ whole genome shotgun (WGS) entry which is preliminary data.</text>
</comment>
<evidence type="ECO:0000313" key="3">
    <source>
        <dbReference type="Proteomes" id="UP001447188"/>
    </source>
</evidence>
<proteinExistence type="predicted"/>